<organism evidence="3 4">
    <name type="scientific">Ceriporiopsis subvermispora (strain B)</name>
    <name type="common">White-rot fungus</name>
    <name type="synonym">Gelatoporia subvermispora</name>
    <dbReference type="NCBI Taxonomy" id="914234"/>
    <lineage>
        <taxon>Eukaryota</taxon>
        <taxon>Fungi</taxon>
        <taxon>Dikarya</taxon>
        <taxon>Basidiomycota</taxon>
        <taxon>Agaricomycotina</taxon>
        <taxon>Agaricomycetes</taxon>
        <taxon>Polyporales</taxon>
        <taxon>Gelatoporiaceae</taxon>
        <taxon>Gelatoporia</taxon>
    </lineage>
</organism>
<proteinExistence type="predicted"/>
<gene>
    <name evidence="3" type="ORF">CERSUDRAFT_127541</name>
</gene>
<keyword evidence="4" id="KW-1185">Reference proteome</keyword>
<feature type="domain" description="DUF6534" evidence="2">
    <location>
        <begin position="1"/>
        <end position="84"/>
    </location>
</feature>
<reference evidence="3 4" key="1">
    <citation type="journal article" date="2012" name="Proc. Natl. Acad. Sci. U.S.A.">
        <title>Comparative genomics of Ceriporiopsis subvermispora and Phanerochaete chrysosporium provide insight into selective ligninolysis.</title>
        <authorList>
            <person name="Fernandez-Fueyo E."/>
            <person name="Ruiz-Duenas F.J."/>
            <person name="Ferreira P."/>
            <person name="Floudas D."/>
            <person name="Hibbett D.S."/>
            <person name="Canessa P."/>
            <person name="Larrondo L.F."/>
            <person name="James T.Y."/>
            <person name="Seelenfreund D."/>
            <person name="Lobos S."/>
            <person name="Polanco R."/>
            <person name="Tello M."/>
            <person name="Honda Y."/>
            <person name="Watanabe T."/>
            <person name="Watanabe T."/>
            <person name="Ryu J.S."/>
            <person name="Kubicek C.P."/>
            <person name="Schmoll M."/>
            <person name="Gaskell J."/>
            <person name="Hammel K.E."/>
            <person name="St John F.J."/>
            <person name="Vanden Wymelenberg A."/>
            <person name="Sabat G."/>
            <person name="Splinter BonDurant S."/>
            <person name="Syed K."/>
            <person name="Yadav J.S."/>
            <person name="Doddapaneni H."/>
            <person name="Subramanian V."/>
            <person name="Lavin J.L."/>
            <person name="Oguiza J.A."/>
            <person name="Perez G."/>
            <person name="Pisabarro A.G."/>
            <person name="Ramirez L."/>
            <person name="Santoyo F."/>
            <person name="Master E."/>
            <person name="Coutinho P.M."/>
            <person name="Henrissat B."/>
            <person name="Lombard V."/>
            <person name="Magnuson J.K."/>
            <person name="Kuees U."/>
            <person name="Hori C."/>
            <person name="Igarashi K."/>
            <person name="Samejima M."/>
            <person name="Held B.W."/>
            <person name="Barry K.W."/>
            <person name="LaButti K.M."/>
            <person name="Lapidus A."/>
            <person name="Lindquist E.A."/>
            <person name="Lucas S.M."/>
            <person name="Riley R."/>
            <person name="Salamov A.A."/>
            <person name="Hoffmeister D."/>
            <person name="Schwenk D."/>
            <person name="Hadar Y."/>
            <person name="Yarden O."/>
            <person name="de Vries R.P."/>
            <person name="Wiebenga A."/>
            <person name="Stenlid J."/>
            <person name="Eastwood D."/>
            <person name="Grigoriev I.V."/>
            <person name="Berka R.M."/>
            <person name="Blanchette R.A."/>
            <person name="Kersten P."/>
            <person name="Martinez A.T."/>
            <person name="Vicuna R."/>
            <person name="Cullen D."/>
        </authorList>
    </citation>
    <scope>NUCLEOTIDE SEQUENCE [LARGE SCALE GENOMIC DNA]</scope>
    <source>
        <strain evidence="3 4">B</strain>
    </source>
</reference>
<dbReference type="OrthoDB" id="3214861at2759"/>
<dbReference type="HOGENOM" id="CLU_1524960_0_0_1"/>
<accession>M2QZ97</accession>
<dbReference type="EMBL" id="KB445821">
    <property type="protein sequence ID" value="EMD31262.1"/>
    <property type="molecule type" value="Genomic_DNA"/>
</dbReference>
<dbReference type="STRING" id="914234.M2QZ97"/>
<dbReference type="Proteomes" id="UP000016930">
    <property type="component" value="Unassembled WGS sequence"/>
</dbReference>
<evidence type="ECO:0000313" key="4">
    <source>
        <dbReference type="Proteomes" id="UP000016930"/>
    </source>
</evidence>
<dbReference type="Pfam" id="PF20152">
    <property type="entry name" value="DUF6534"/>
    <property type="match status" value="1"/>
</dbReference>
<dbReference type="AlphaFoldDB" id="M2QZ97"/>
<evidence type="ECO:0000313" key="3">
    <source>
        <dbReference type="EMBL" id="EMD31262.1"/>
    </source>
</evidence>
<evidence type="ECO:0000259" key="2">
    <source>
        <dbReference type="Pfam" id="PF20152"/>
    </source>
</evidence>
<protein>
    <recommendedName>
        <fullName evidence="2">DUF6534 domain-containing protein</fullName>
    </recommendedName>
</protein>
<name>M2QZ97_CERS8</name>
<dbReference type="InterPro" id="IPR045339">
    <property type="entry name" value="DUF6534"/>
</dbReference>
<feature type="region of interest" description="Disordered" evidence="1">
    <location>
        <begin position="87"/>
        <end position="108"/>
    </location>
</feature>
<sequence>MITVTLCYNLSKYRSGTPRSDRLVNILMMYTVNTGLLTSCRLGTLINHSRQMCSPRRYGRLSPFASSANASYVNSVLAVLNARKKLRDPSYHSQPARHASKSDKRSPAQLDLTEVRLTDVVISDEDPNNRTTREFCAVGVGRILNQSIDKFKTTARASELGISPAMDRHTEHPLAG</sequence>
<evidence type="ECO:0000256" key="1">
    <source>
        <dbReference type="SAM" id="MobiDB-lite"/>
    </source>
</evidence>